<evidence type="ECO:0000313" key="3">
    <source>
        <dbReference type="Proteomes" id="UP000515506"/>
    </source>
</evidence>
<proteinExistence type="predicted"/>
<dbReference type="EMBL" id="CP060028">
    <property type="protein sequence ID" value="QND79211.1"/>
    <property type="molecule type" value="Genomic_DNA"/>
</dbReference>
<accession>A0ABX6R888</accession>
<evidence type="ECO:0000313" key="2">
    <source>
        <dbReference type="EMBL" id="QND79211.1"/>
    </source>
</evidence>
<protein>
    <recommendedName>
        <fullName evidence="4">FecR domain-containing protein</fullName>
    </recommendedName>
</protein>
<dbReference type="PANTHER" id="PTHR30273:SF2">
    <property type="entry name" value="PROTEIN FECR"/>
    <property type="match status" value="1"/>
</dbReference>
<keyword evidence="3" id="KW-1185">Reference proteome</keyword>
<feature type="transmembrane region" description="Helical" evidence="1">
    <location>
        <begin position="55"/>
        <end position="76"/>
    </location>
</feature>
<sequence>MMSETPDPLWDPALPGDEALQRLTSLLGAYRYAPPSDHAWSIRPARIPRERRRRIMLAGAAALAACVAGLAVWMPWRLQWQDGRQWVIDTKVASLPAALDVGDTLTTDAGQAAMVKVARIGRMELTPGTRVKLLDTRAGHHRLELVSGRVRARIWAPPGYFAIAAGTSETIDLGCEFEMDRDLHGNGAIHVTSGWIMHRVKGQETLVPAGSSLAFNAERGGIPITTTASIGFRKAVEQLDSAMTQGMRPPDFEQEVADQATSSDRFALLSLLTRYPALASGPIYPKLAELLGEPIEVSHREAWSRGSVHAMNSWWERMPRPPKAWWLNWQDALG</sequence>
<evidence type="ECO:0000256" key="1">
    <source>
        <dbReference type="SAM" id="Phobius"/>
    </source>
</evidence>
<keyword evidence="1" id="KW-1133">Transmembrane helix</keyword>
<gene>
    <name evidence="2" type="ORF">H4W19_12675</name>
</gene>
<keyword evidence="1" id="KW-0472">Membrane</keyword>
<dbReference type="PANTHER" id="PTHR30273">
    <property type="entry name" value="PERIPLASMIC SIGNAL SENSOR AND SIGMA FACTOR ACTIVATOR FECR-RELATED"/>
    <property type="match status" value="1"/>
</dbReference>
<dbReference type="RefSeq" id="WP_185894578.1">
    <property type="nucleotide sequence ID" value="NZ_CP060028.1"/>
</dbReference>
<organism evidence="2 3">
    <name type="scientific">Pseudoxanthomonas mexicana</name>
    <dbReference type="NCBI Taxonomy" id="128785"/>
    <lineage>
        <taxon>Bacteria</taxon>
        <taxon>Pseudomonadati</taxon>
        <taxon>Pseudomonadota</taxon>
        <taxon>Gammaproteobacteria</taxon>
        <taxon>Lysobacterales</taxon>
        <taxon>Lysobacteraceae</taxon>
        <taxon>Pseudoxanthomonas</taxon>
    </lineage>
</organism>
<name>A0ABX6R888_PSEMX</name>
<dbReference type="Proteomes" id="UP000515506">
    <property type="component" value="Chromosome"/>
</dbReference>
<dbReference type="InterPro" id="IPR012373">
    <property type="entry name" value="Ferrdict_sens_TM"/>
</dbReference>
<evidence type="ECO:0008006" key="4">
    <source>
        <dbReference type="Google" id="ProtNLM"/>
    </source>
</evidence>
<keyword evidence="1" id="KW-0812">Transmembrane</keyword>
<reference evidence="2 3" key="1">
    <citation type="submission" date="2020-08" db="EMBL/GenBank/DDBJ databases">
        <title>Streptomycin resistant and MDR strain, P. mexicana.</title>
        <authorList>
            <person name="Ganesh-kumar S."/>
            <person name="Zhe T."/>
            <person name="Yu Z."/>
            <person name="Min Y."/>
        </authorList>
    </citation>
    <scope>NUCLEOTIDE SEQUENCE [LARGE SCALE GENOMIC DNA]</scope>
    <source>
        <strain evidence="2 3">GTZY</strain>
    </source>
</reference>